<dbReference type="GO" id="GO:0003700">
    <property type="term" value="F:DNA-binding transcription factor activity"/>
    <property type="evidence" value="ECO:0007669"/>
    <property type="project" value="TreeGrafter"/>
</dbReference>
<dbReference type="InterPro" id="IPR009057">
    <property type="entry name" value="Homeodomain-like_sf"/>
</dbReference>
<dbReference type="EMBL" id="MIGB01000006">
    <property type="protein sequence ID" value="OSY41998.1"/>
    <property type="molecule type" value="Genomic_DNA"/>
</dbReference>
<comment type="caution">
    <text evidence="6">The sequence shown here is derived from an EMBL/GenBank/DDBJ whole genome shotgun (WGS) entry which is preliminary data.</text>
</comment>
<evidence type="ECO:0000259" key="5">
    <source>
        <dbReference type="PROSITE" id="PS50977"/>
    </source>
</evidence>
<dbReference type="SUPFAM" id="SSF46689">
    <property type="entry name" value="Homeodomain-like"/>
    <property type="match status" value="1"/>
</dbReference>
<dbReference type="Gene3D" id="1.10.357.10">
    <property type="entry name" value="Tetracycline Repressor, domain 2"/>
    <property type="match status" value="1"/>
</dbReference>
<evidence type="ECO:0000313" key="7">
    <source>
        <dbReference type="Proteomes" id="UP000194360"/>
    </source>
</evidence>
<dbReference type="InterPro" id="IPR050109">
    <property type="entry name" value="HTH-type_TetR-like_transc_reg"/>
</dbReference>
<keyword evidence="3" id="KW-0804">Transcription</keyword>
<name>A0A1Y2N506_PSEAH</name>
<evidence type="ECO:0000256" key="2">
    <source>
        <dbReference type="ARBA" id="ARBA00023125"/>
    </source>
</evidence>
<dbReference type="Pfam" id="PF00440">
    <property type="entry name" value="TetR_N"/>
    <property type="match status" value="1"/>
</dbReference>
<sequence>MCCAVLVRMESTAVHVPPPLTRRTRKRNERRDRVYAAAVELFVEQGFEATSMDEIALRSGVARTTVFNHFPRKALFLDEWARRRRESAARSLDDADLAGRRLRELLGGYLAALAGLNVSTRVETAALMEVALRNGNTLLGHDLGGELADLVAATGARLRPSADPTQVGRLLSLGYYSAVVRWIHVEPAPFDLAAELAALLDTVLGGALDDRG</sequence>
<evidence type="ECO:0000313" key="6">
    <source>
        <dbReference type="EMBL" id="OSY41998.1"/>
    </source>
</evidence>
<dbReference type="GO" id="GO:0000976">
    <property type="term" value="F:transcription cis-regulatory region binding"/>
    <property type="evidence" value="ECO:0007669"/>
    <property type="project" value="TreeGrafter"/>
</dbReference>
<feature type="DNA-binding region" description="H-T-H motif" evidence="4">
    <location>
        <begin position="51"/>
        <end position="70"/>
    </location>
</feature>
<feature type="domain" description="HTH tetR-type" evidence="5">
    <location>
        <begin position="28"/>
        <end position="88"/>
    </location>
</feature>
<gene>
    <name evidence="6" type="ORF">BG845_01493</name>
</gene>
<evidence type="ECO:0000256" key="4">
    <source>
        <dbReference type="PROSITE-ProRule" id="PRU00335"/>
    </source>
</evidence>
<dbReference type="PANTHER" id="PTHR30055">
    <property type="entry name" value="HTH-TYPE TRANSCRIPTIONAL REGULATOR RUTR"/>
    <property type="match status" value="1"/>
</dbReference>
<proteinExistence type="predicted"/>
<dbReference type="PRINTS" id="PR00455">
    <property type="entry name" value="HTHTETR"/>
</dbReference>
<evidence type="ECO:0000256" key="3">
    <source>
        <dbReference type="ARBA" id="ARBA00023163"/>
    </source>
</evidence>
<accession>A0A1Y2N506</accession>
<reference evidence="6 7" key="1">
    <citation type="submission" date="2016-09" db="EMBL/GenBank/DDBJ databases">
        <title>Pseudonocardia autotrophica DSM535, a candidate organism with high potential of specific P450 cytochromes.</title>
        <authorList>
            <person name="Grumaz C."/>
            <person name="Vainshtein Y."/>
            <person name="Kirstahler P."/>
            <person name="Sohn K."/>
        </authorList>
    </citation>
    <scope>NUCLEOTIDE SEQUENCE [LARGE SCALE GENOMIC DNA]</scope>
    <source>
        <strain evidence="6 7">DSM 535</strain>
    </source>
</reference>
<dbReference type="InterPro" id="IPR001647">
    <property type="entry name" value="HTH_TetR"/>
</dbReference>
<dbReference type="AlphaFoldDB" id="A0A1Y2N506"/>
<organism evidence="6 7">
    <name type="scientific">Pseudonocardia autotrophica</name>
    <name type="common">Amycolata autotrophica</name>
    <name type="synonym">Nocardia autotrophica</name>
    <dbReference type="NCBI Taxonomy" id="2074"/>
    <lineage>
        <taxon>Bacteria</taxon>
        <taxon>Bacillati</taxon>
        <taxon>Actinomycetota</taxon>
        <taxon>Actinomycetes</taxon>
        <taxon>Pseudonocardiales</taxon>
        <taxon>Pseudonocardiaceae</taxon>
        <taxon>Pseudonocardia</taxon>
    </lineage>
</organism>
<protein>
    <submittedName>
        <fullName evidence="6">DNA-binding transcriptional repressor AcrR</fullName>
    </submittedName>
</protein>
<keyword evidence="1" id="KW-0805">Transcription regulation</keyword>
<dbReference type="PANTHER" id="PTHR30055:SF234">
    <property type="entry name" value="HTH-TYPE TRANSCRIPTIONAL REGULATOR BETI"/>
    <property type="match status" value="1"/>
</dbReference>
<keyword evidence="2 4" id="KW-0238">DNA-binding</keyword>
<dbReference type="STRING" id="2074.BG845_01493"/>
<evidence type="ECO:0000256" key="1">
    <source>
        <dbReference type="ARBA" id="ARBA00023015"/>
    </source>
</evidence>
<keyword evidence="7" id="KW-1185">Reference proteome</keyword>
<dbReference type="PROSITE" id="PS50977">
    <property type="entry name" value="HTH_TETR_2"/>
    <property type="match status" value="1"/>
</dbReference>
<dbReference type="Proteomes" id="UP000194360">
    <property type="component" value="Unassembled WGS sequence"/>
</dbReference>